<keyword evidence="1" id="KW-1133">Transmembrane helix</keyword>
<dbReference type="RefSeq" id="WP_123668949.1">
    <property type="nucleotide sequence ID" value="NZ_RJKE01000001.1"/>
</dbReference>
<gene>
    <name evidence="2" type="ORF">EDD29_7637</name>
</gene>
<protein>
    <submittedName>
        <fullName evidence="2">Uncharacterized protein</fullName>
    </submittedName>
</protein>
<organism evidence="2 3">
    <name type="scientific">Actinocorallia herbida</name>
    <dbReference type="NCBI Taxonomy" id="58109"/>
    <lineage>
        <taxon>Bacteria</taxon>
        <taxon>Bacillati</taxon>
        <taxon>Actinomycetota</taxon>
        <taxon>Actinomycetes</taxon>
        <taxon>Streptosporangiales</taxon>
        <taxon>Thermomonosporaceae</taxon>
        <taxon>Actinocorallia</taxon>
    </lineage>
</organism>
<comment type="caution">
    <text evidence="2">The sequence shown here is derived from an EMBL/GenBank/DDBJ whole genome shotgun (WGS) entry which is preliminary data.</text>
</comment>
<keyword evidence="3" id="KW-1185">Reference proteome</keyword>
<name>A0A3N1D8Q2_9ACTN</name>
<keyword evidence="1" id="KW-0472">Membrane</keyword>
<dbReference type="AlphaFoldDB" id="A0A3N1D8Q2"/>
<reference evidence="2 3" key="1">
    <citation type="submission" date="2018-11" db="EMBL/GenBank/DDBJ databases">
        <title>Sequencing the genomes of 1000 actinobacteria strains.</title>
        <authorList>
            <person name="Klenk H.-P."/>
        </authorList>
    </citation>
    <scope>NUCLEOTIDE SEQUENCE [LARGE SCALE GENOMIC DNA]</scope>
    <source>
        <strain evidence="2 3">DSM 44254</strain>
    </source>
</reference>
<evidence type="ECO:0000313" key="2">
    <source>
        <dbReference type="EMBL" id="ROO89927.1"/>
    </source>
</evidence>
<feature type="transmembrane region" description="Helical" evidence="1">
    <location>
        <begin position="20"/>
        <end position="41"/>
    </location>
</feature>
<dbReference type="EMBL" id="RJKE01000001">
    <property type="protein sequence ID" value="ROO89927.1"/>
    <property type="molecule type" value="Genomic_DNA"/>
</dbReference>
<evidence type="ECO:0000313" key="3">
    <source>
        <dbReference type="Proteomes" id="UP000272400"/>
    </source>
</evidence>
<dbReference type="OrthoDB" id="3481760at2"/>
<sequence length="101" mass="11347">MSATERTRWAERRTNPVSRAIGLITWLVVAVLVIGMLLVWADANQANDLVNFILNLGEWLAEPFDDVFTPSGHDAALYQNWTLAAVVYWAVGSLLAYLTRR</sequence>
<accession>A0A3N1D8Q2</accession>
<dbReference type="Proteomes" id="UP000272400">
    <property type="component" value="Unassembled WGS sequence"/>
</dbReference>
<proteinExistence type="predicted"/>
<keyword evidence="1" id="KW-0812">Transmembrane</keyword>
<evidence type="ECO:0000256" key="1">
    <source>
        <dbReference type="SAM" id="Phobius"/>
    </source>
</evidence>
<feature type="transmembrane region" description="Helical" evidence="1">
    <location>
        <begin position="78"/>
        <end position="98"/>
    </location>
</feature>